<dbReference type="InterPro" id="IPR050595">
    <property type="entry name" value="Bact_response_regulator"/>
</dbReference>
<dbReference type="HOGENOM" id="CLU_527616_0_0_10"/>
<comment type="caution">
    <text evidence="4">The sequence shown here is derived from an EMBL/GenBank/DDBJ whole genome shotgun (WGS) entry which is preliminary data.</text>
</comment>
<reference evidence="4 5" key="1">
    <citation type="journal article" date="2011" name="J. Bacteriol.">
        <title>Complete genome sequence of Algoriphagus sp. PR1, bacterial prey of a colony-forming choanoflagellate.</title>
        <authorList>
            <person name="Alegado R.A."/>
            <person name="Ferriera S."/>
            <person name="Nusbaum C."/>
            <person name="Young S.K."/>
            <person name="Zeng Q."/>
            <person name="Imamovic A."/>
            <person name="Fairclough S.R."/>
            <person name="King N."/>
        </authorList>
    </citation>
    <scope>NUCLEOTIDE SEQUENCE [LARGE SCALE GENOMIC DNA]</scope>
    <source>
        <strain evidence="4 5">PR1</strain>
    </source>
</reference>
<feature type="domain" description="Response regulatory" evidence="3">
    <location>
        <begin position="22"/>
        <end position="136"/>
    </location>
</feature>
<dbReference type="Pfam" id="PF08665">
    <property type="entry name" value="PglZ"/>
    <property type="match status" value="1"/>
</dbReference>
<evidence type="ECO:0000313" key="5">
    <source>
        <dbReference type="Proteomes" id="UP000003919"/>
    </source>
</evidence>
<keyword evidence="5" id="KW-1185">Reference proteome</keyword>
<evidence type="ECO:0000313" key="4">
    <source>
        <dbReference type="EMBL" id="EAZ80744.2"/>
    </source>
</evidence>
<dbReference type="EMBL" id="AAXU02000001">
    <property type="protein sequence ID" value="EAZ80744.2"/>
    <property type="molecule type" value="Genomic_DNA"/>
</dbReference>
<dbReference type="InterPro" id="IPR001789">
    <property type="entry name" value="Sig_transdc_resp-reg_receiver"/>
</dbReference>
<dbReference type="PROSITE" id="PS50110">
    <property type="entry name" value="RESPONSE_REGULATORY"/>
    <property type="match status" value="1"/>
</dbReference>
<dbReference type="InterPro" id="IPR011006">
    <property type="entry name" value="CheY-like_superfamily"/>
</dbReference>
<dbReference type="Gene3D" id="3.40.50.2300">
    <property type="match status" value="1"/>
</dbReference>
<accession>A3HZQ8</accession>
<dbReference type="AlphaFoldDB" id="A3HZQ8"/>
<dbReference type="InterPro" id="IPR017850">
    <property type="entry name" value="Alkaline_phosphatase_core_sf"/>
</dbReference>
<keyword evidence="1 2" id="KW-0597">Phosphoprotein</keyword>
<dbReference type="Proteomes" id="UP000003919">
    <property type="component" value="Unassembled WGS sequence"/>
</dbReference>
<dbReference type="Pfam" id="PF00072">
    <property type="entry name" value="Response_reg"/>
    <property type="match status" value="1"/>
</dbReference>
<evidence type="ECO:0000259" key="3">
    <source>
        <dbReference type="PROSITE" id="PS50110"/>
    </source>
</evidence>
<evidence type="ECO:0000256" key="1">
    <source>
        <dbReference type="ARBA" id="ARBA00022553"/>
    </source>
</evidence>
<evidence type="ECO:0000256" key="2">
    <source>
        <dbReference type="PROSITE-ProRule" id="PRU00169"/>
    </source>
</evidence>
<dbReference type="PANTHER" id="PTHR44591:SF3">
    <property type="entry name" value="RESPONSE REGULATORY DOMAIN-CONTAINING PROTEIN"/>
    <property type="match status" value="1"/>
</dbReference>
<dbReference type="SUPFAM" id="SSF53649">
    <property type="entry name" value="Alkaline phosphatase-like"/>
    <property type="match status" value="1"/>
</dbReference>
<protein>
    <submittedName>
        <fullName evidence="4">Response regulator</fullName>
    </submittedName>
</protein>
<organism evidence="4 5">
    <name type="scientific">Algoriphagus machipongonensis</name>
    <dbReference type="NCBI Taxonomy" id="388413"/>
    <lineage>
        <taxon>Bacteria</taxon>
        <taxon>Pseudomonadati</taxon>
        <taxon>Bacteroidota</taxon>
        <taxon>Cytophagia</taxon>
        <taxon>Cytophagales</taxon>
        <taxon>Cyclobacteriaceae</taxon>
        <taxon>Algoriphagus</taxon>
    </lineage>
</organism>
<proteinExistence type="predicted"/>
<dbReference type="CDD" id="cd00156">
    <property type="entry name" value="REC"/>
    <property type="match status" value="1"/>
</dbReference>
<gene>
    <name evidence="4" type="ORF">ALPR1_07460</name>
</gene>
<dbReference type="SUPFAM" id="SSF52172">
    <property type="entry name" value="CheY-like"/>
    <property type="match status" value="1"/>
</dbReference>
<feature type="modified residue" description="4-aspartylphosphate" evidence="2">
    <location>
        <position position="71"/>
    </location>
</feature>
<dbReference type="GO" id="GO:0000160">
    <property type="term" value="P:phosphorelay signal transduction system"/>
    <property type="evidence" value="ECO:0007669"/>
    <property type="project" value="InterPro"/>
</dbReference>
<sequence>MIDSKVIIILKETETKMSQKFNILWADDEIDLLKPHILFLEQKGYEITTANSGVDAIEEVEAHNFDVIFLDEMMPGMTGLETLQQIKLIKPQIPVVMITKSEEEHIMNDAIGGKIADYLIKPLNPNQILLSVKKLLQNKQLIDEKTTLNYQQEFMKISMAFGDAQDHQDWTDIYKKLIYWEMQIDATENKSMIEVLETQKIEANSSFARFVKDNYIDWMEEKNKEKPLLSHQVLKQKVFPKVQSGKPLFLIVIDNLRLDQWEDIEPILAPYFNVENKDTYYSILPTTTAFARNALFSGMMPMDMARFYPKLWEDEDSDEGKNNFEEDWLKINLDKNRMNIKASYQKILQTQQGKNAVDQFHQLMQNDLNVLVYNFVDMMSHARTDMKMIRELAPDESAYRSLTKSWFEHSSLFELFKKIHHAGAEVIVTTDHGTKRVNKPYRIIGDKNVTTNLRYKQGKNLNFEAGKVFEIKRPEDAKLPRLNVSSSYVFAVEDYFFAYPNNYNYYVNFYKDTFQHGGVSLEEMIIPIVQLSPKS</sequence>
<dbReference type="PANTHER" id="PTHR44591">
    <property type="entry name" value="STRESS RESPONSE REGULATOR PROTEIN 1"/>
    <property type="match status" value="1"/>
</dbReference>
<name>A3HZQ8_9BACT</name>
<dbReference type="eggNOG" id="COG2204">
    <property type="taxonomic scope" value="Bacteria"/>
</dbReference>
<dbReference type="STRING" id="388413.ALPR1_07460"/>
<dbReference type="SMART" id="SM00448">
    <property type="entry name" value="REC"/>
    <property type="match status" value="1"/>
</dbReference>